<accession>A0A1T4X630</accession>
<dbReference type="EMBL" id="FUYE01000003">
    <property type="protein sequence ID" value="SKA85074.1"/>
    <property type="molecule type" value="Genomic_DNA"/>
</dbReference>
<evidence type="ECO:0000256" key="1">
    <source>
        <dbReference type="SAM" id="MobiDB-lite"/>
    </source>
</evidence>
<proteinExistence type="predicted"/>
<protein>
    <submittedName>
        <fullName evidence="2">Uncharacterized protein</fullName>
    </submittedName>
</protein>
<dbReference type="Proteomes" id="UP000190774">
    <property type="component" value="Unassembled WGS sequence"/>
</dbReference>
<feature type="region of interest" description="Disordered" evidence="1">
    <location>
        <begin position="18"/>
        <end position="43"/>
    </location>
</feature>
<organism evidence="2 3">
    <name type="scientific">Prosthecobacter debontii</name>
    <dbReference type="NCBI Taxonomy" id="48467"/>
    <lineage>
        <taxon>Bacteria</taxon>
        <taxon>Pseudomonadati</taxon>
        <taxon>Verrucomicrobiota</taxon>
        <taxon>Verrucomicrobiia</taxon>
        <taxon>Verrucomicrobiales</taxon>
        <taxon>Verrucomicrobiaceae</taxon>
        <taxon>Prosthecobacter</taxon>
    </lineage>
</organism>
<feature type="compositionally biased region" description="Polar residues" evidence="1">
    <location>
        <begin position="20"/>
        <end position="36"/>
    </location>
</feature>
<name>A0A1T4X630_9BACT</name>
<reference evidence="3" key="1">
    <citation type="submission" date="2017-02" db="EMBL/GenBank/DDBJ databases">
        <authorList>
            <person name="Varghese N."/>
            <person name="Submissions S."/>
        </authorList>
    </citation>
    <scope>NUCLEOTIDE SEQUENCE [LARGE SCALE GENOMIC DNA]</scope>
    <source>
        <strain evidence="3">ATCC 700200</strain>
    </source>
</reference>
<evidence type="ECO:0000313" key="3">
    <source>
        <dbReference type="Proteomes" id="UP000190774"/>
    </source>
</evidence>
<gene>
    <name evidence="2" type="ORF">SAMN02745166_01095</name>
</gene>
<dbReference type="STRING" id="48467.SAMN02745166_01095"/>
<sequence length="43" mass="4872">MSLSVNINIRVLNSLKKPLKNTSPLTTDQENVSQKLENCDTFH</sequence>
<dbReference type="AlphaFoldDB" id="A0A1T4X630"/>
<keyword evidence="3" id="KW-1185">Reference proteome</keyword>
<evidence type="ECO:0000313" key="2">
    <source>
        <dbReference type="EMBL" id="SKA85074.1"/>
    </source>
</evidence>